<dbReference type="GO" id="GO:0005524">
    <property type="term" value="F:ATP binding"/>
    <property type="evidence" value="ECO:0007669"/>
    <property type="project" value="UniProtKB-KW"/>
</dbReference>
<dbReference type="GO" id="GO:0140662">
    <property type="term" value="F:ATP-dependent protein folding chaperone"/>
    <property type="evidence" value="ECO:0007669"/>
    <property type="project" value="InterPro"/>
</dbReference>
<sequence length="569" mass="63538">MRNKIDYGIDLGTTNSAIARMENGTPVIKKSDTLKDTVPSCVSFNKKQDVLVGDSAMNMLKKESAYALKTFAKSKSNTFVEFKRTMGTTHTYESPNMGREFKSFELSAEVLKKLKSLIQDENISSVVITIPAKFQSQQCEATMRAAKLAGFKQVQLLQEPVAAATAYGLGRKSKDGFWLVFDFGGGTFDVALVKSEEGILSVKDTEGDNWLGGKNLDLAIVDELIIPYLQENYAINGILADDNKKEILREGMKYMYAEDAKIQLSFSSKHSILYNLDETFEDEDENEVEIDLDITSADLERVLAPIFQKAINITKDLLKRNNLKGSNLDKLILVGGPTHSPILRRMLREQITENVDTSVDPMTVVACGAALYASTIDVADEIQDETRDETKLQLEINYEATTVDTTSLLNIKVLKDKSKGNVPAELFAEFVRSDGAWSSNKTKISEKTALVEVALIEGRSNLFTINVYDGQSNRIDCEPNQFNILQGIGGLDGMQVLPYHLYCEAFCRRRKGLNNACQRIGKEQPLSSYRRVKRTKNPQRNSSRNGKRQNSYSHLSGRLQCGKIQSRTQ</sequence>
<name>A0A5M8P3C6_9BACT</name>
<dbReference type="EMBL" id="SNRX01000004">
    <property type="protein sequence ID" value="KAA6302979.1"/>
    <property type="molecule type" value="Genomic_DNA"/>
</dbReference>
<dbReference type="InterPro" id="IPR013126">
    <property type="entry name" value="Hsp_70_fam"/>
</dbReference>
<accession>A0A5M8P3C6</accession>
<evidence type="ECO:0000256" key="3">
    <source>
        <dbReference type="ARBA" id="ARBA00022840"/>
    </source>
</evidence>
<dbReference type="Pfam" id="PF00012">
    <property type="entry name" value="HSP70"/>
    <property type="match status" value="1"/>
</dbReference>
<organism evidence="6 7">
    <name type="scientific">Candidatus Ordinivivax streblomastigis</name>
    <dbReference type="NCBI Taxonomy" id="2540710"/>
    <lineage>
        <taxon>Bacteria</taxon>
        <taxon>Pseudomonadati</taxon>
        <taxon>Bacteroidota</taxon>
        <taxon>Bacteroidia</taxon>
        <taxon>Bacteroidales</taxon>
        <taxon>Candidatus Ordinivivax</taxon>
    </lineage>
</organism>
<feature type="region of interest" description="Disordered" evidence="5">
    <location>
        <begin position="527"/>
        <end position="556"/>
    </location>
</feature>
<dbReference type="SUPFAM" id="SSF53067">
    <property type="entry name" value="Actin-like ATPase domain"/>
    <property type="match status" value="2"/>
</dbReference>
<evidence type="ECO:0000313" key="7">
    <source>
        <dbReference type="Proteomes" id="UP000324575"/>
    </source>
</evidence>
<dbReference type="AlphaFoldDB" id="A0A5M8P3C6"/>
<dbReference type="Gene3D" id="3.30.420.40">
    <property type="match status" value="2"/>
</dbReference>
<comment type="similarity">
    <text evidence="1 4">Belongs to the heat shock protein 70 family.</text>
</comment>
<protein>
    <submittedName>
        <fullName evidence="6">Chaperone protein DnaK</fullName>
    </submittedName>
</protein>
<evidence type="ECO:0000256" key="2">
    <source>
        <dbReference type="ARBA" id="ARBA00022741"/>
    </source>
</evidence>
<dbReference type="CDD" id="cd24029">
    <property type="entry name" value="ASKHA_NBD_HSP70_DnaK_HscA_HscC"/>
    <property type="match status" value="1"/>
</dbReference>
<dbReference type="InterPro" id="IPR043129">
    <property type="entry name" value="ATPase_NBD"/>
</dbReference>
<evidence type="ECO:0000313" key="6">
    <source>
        <dbReference type="EMBL" id="KAA6302979.1"/>
    </source>
</evidence>
<dbReference type="PROSITE" id="PS00297">
    <property type="entry name" value="HSP70_1"/>
    <property type="match status" value="1"/>
</dbReference>
<reference evidence="6 7" key="1">
    <citation type="submission" date="2019-03" db="EMBL/GenBank/DDBJ databases">
        <title>Single cell metagenomics reveals metabolic interactions within the superorganism composed of flagellate Streblomastix strix and complex community of Bacteroidetes bacteria on its surface.</title>
        <authorList>
            <person name="Treitli S.C."/>
            <person name="Kolisko M."/>
            <person name="Husnik F."/>
            <person name="Keeling P."/>
            <person name="Hampl V."/>
        </authorList>
    </citation>
    <scope>NUCLEOTIDE SEQUENCE [LARGE SCALE GENOMIC DNA]</scope>
    <source>
        <strain evidence="6">St1</strain>
    </source>
</reference>
<proteinExistence type="inferred from homology"/>
<evidence type="ECO:0000256" key="1">
    <source>
        <dbReference type="ARBA" id="ARBA00007381"/>
    </source>
</evidence>
<keyword evidence="3 4" id="KW-0067">ATP-binding</keyword>
<dbReference type="InterPro" id="IPR018181">
    <property type="entry name" value="Heat_shock_70_CS"/>
</dbReference>
<comment type="caution">
    <text evidence="6">The sequence shown here is derived from an EMBL/GenBank/DDBJ whole genome shotgun (WGS) entry which is preliminary data.</text>
</comment>
<feature type="compositionally biased region" description="Polar residues" evidence="5">
    <location>
        <begin position="538"/>
        <end position="554"/>
    </location>
</feature>
<dbReference type="PRINTS" id="PR00301">
    <property type="entry name" value="HEATSHOCK70"/>
</dbReference>
<evidence type="ECO:0000256" key="5">
    <source>
        <dbReference type="SAM" id="MobiDB-lite"/>
    </source>
</evidence>
<dbReference type="Gene3D" id="3.90.640.10">
    <property type="entry name" value="Actin, Chain A, domain 4"/>
    <property type="match status" value="1"/>
</dbReference>
<keyword evidence="2 4" id="KW-0547">Nucleotide-binding</keyword>
<dbReference type="Proteomes" id="UP000324575">
    <property type="component" value="Unassembled WGS sequence"/>
</dbReference>
<gene>
    <name evidence="6" type="ORF">EZS26_000874</name>
</gene>
<evidence type="ECO:0000256" key="4">
    <source>
        <dbReference type="RuleBase" id="RU003322"/>
    </source>
</evidence>
<dbReference type="PANTHER" id="PTHR19375">
    <property type="entry name" value="HEAT SHOCK PROTEIN 70KDA"/>
    <property type="match status" value="1"/>
</dbReference>